<evidence type="ECO:0000313" key="2">
    <source>
        <dbReference type="EMBL" id="MBP4141151.1"/>
    </source>
</evidence>
<dbReference type="InterPro" id="IPR013655">
    <property type="entry name" value="PAS_fold_3"/>
</dbReference>
<dbReference type="RefSeq" id="WP_210645141.1">
    <property type="nucleotide sequence ID" value="NZ_JAGFBU010000001.1"/>
</dbReference>
<dbReference type="SUPFAM" id="SSF55785">
    <property type="entry name" value="PYP-like sensor domain (PAS domain)"/>
    <property type="match status" value="1"/>
</dbReference>
<gene>
    <name evidence="2" type="ORF">J3S90_04975</name>
</gene>
<name>A0ABS5CR96_9FLAO</name>
<dbReference type="InterPro" id="IPR000014">
    <property type="entry name" value="PAS"/>
</dbReference>
<sequence>MENNHIEIINKPTPIDKEVLWDKTKTIITKTDASGIIETTNDVFTTVSGYTQKEIISQPHSIIRHPDMPKIIYKLLWDQLEKEEPFFGIVKNLAKSGEYYWLQIHIETIKNKSGKVTHYSAKKIAVSQEVITNEIEPLYKRLAKLEEFYGIENSENYLNGFLQKENKSYAEYIDSCIEKYPNNYSFNQNQELPEEETRGFFKRLFR</sequence>
<dbReference type="CDD" id="cd00130">
    <property type="entry name" value="PAS"/>
    <property type="match status" value="1"/>
</dbReference>
<dbReference type="PROSITE" id="PS50112">
    <property type="entry name" value="PAS"/>
    <property type="match status" value="1"/>
</dbReference>
<comment type="caution">
    <text evidence="2">The sequence shown here is derived from an EMBL/GenBank/DDBJ whole genome shotgun (WGS) entry which is preliminary data.</text>
</comment>
<dbReference type="Pfam" id="PF08447">
    <property type="entry name" value="PAS_3"/>
    <property type="match status" value="1"/>
</dbReference>
<dbReference type="InterPro" id="IPR035965">
    <property type="entry name" value="PAS-like_dom_sf"/>
</dbReference>
<proteinExistence type="predicted"/>
<keyword evidence="3" id="KW-1185">Reference proteome</keyword>
<evidence type="ECO:0000313" key="3">
    <source>
        <dbReference type="Proteomes" id="UP000674217"/>
    </source>
</evidence>
<dbReference type="Proteomes" id="UP000674217">
    <property type="component" value="Unassembled WGS sequence"/>
</dbReference>
<dbReference type="EMBL" id="JAGFBU010000001">
    <property type="protein sequence ID" value="MBP4141151.1"/>
    <property type="molecule type" value="Genomic_DNA"/>
</dbReference>
<evidence type="ECO:0000259" key="1">
    <source>
        <dbReference type="PROSITE" id="PS50112"/>
    </source>
</evidence>
<reference evidence="2 3" key="1">
    <citation type="submission" date="2021-03" db="EMBL/GenBank/DDBJ databases">
        <title>Flavobacterium Flabelliformis Sp. Nov. And Flavobacterium Geliluteum Sp. Nov., Two Novel Multidrug Resistant Psychrophilic Species Isolated From Antarctica.</title>
        <authorList>
            <person name="Kralova S."/>
            <person name="Busse H.J."/>
            <person name="Bezdicek M."/>
            <person name="Nykrynova M."/>
            <person name="Kroupova E."/>
            <person name="Krsek D."/>
            <person name="Sedlacek I."/>
        </authorList>
    </citation>
    <scope>NUCLEOTIDE SEQUENCE [LARGE SCALE GENOMIC DNA]</scope>
    <source>
        <strain evidence="2 3">P4023</strain>
    </source>
</reference>
<accession>A0ABS5CR96</accession>
<feature type="domain" description="PAS" evidence="1">
    <location>
        <begin position="28"/>
        <end position="83"/>
    </location>
</feature>
<dbReference type="NCBIfam" id="TIGR00229">
    <property type="entry name" value="sensory_box"/>
    <property type="match status" value="1"/>
</dbReference>
<dbReference type="Gene3D" id="3.30.450.20">
    <property type="entry name" value="PAS domain"/>
    <property type="match status" value="1"/>
</dbReference>
<protein>
    <submittedName>
        <fullName evidence="2">PAS domain-containing protein</fullName>
    </submittedName>
</protein>
<organism evidence="2 3">
    <name type="scientific">Flavobacterium flabelliforme</name>
    <dbReference type="NCBI Taxonomy" id="2816119"/>
    <lineage>
        <taxon>Bacteria</taxon>
        <taxon>Pseudomonadati</taxon>
        <taxon>Bacteroidota</taxon>
        <taxon>Flavobacteriia</taxon>
        <taxon>Flavobacteriales</taxon>
        <taxon>Flavobacteriaceae</taxon>
        <taxon>Flavobacterium</taxon>
    </lineage>
</organism>